<evidence type="ECO:0000256" key="7">
    <source>
        <dbReference type="ARBA" id="ARBA00023136"/>
    </source>
</evidence>
<dbReference type="PIRSF" id="PIRSF017529">
    <property type="entry name" value="Aquaporin_11/12"/>
    <property type="match status" value="1"/>
</dbReference>
<feature type="transmembrane region" description="Helical" evidence="8">
    <location>
        <begin position="33"/>
        <end position="50"/>
    </location>
</feature>
<keyword evidence="5" id="KW-0677">Repeat</keyword>
<evidence type="ECO:0000256" key="2">
    <source>
        <dbReference type="ARBA" id="ARBA00005900"/>
    </source>
</evidence>
<evidence type="ECO:0000313" key="10">
    <source>
        <dbReference type="Proteomes" id="UP001154078"/>
    </source>
</evidence>
<feature type="transmembrane region" description="Helical" evidence="8">
    <location>
        <begin position="249"/>
        <end position="271"/>
    </location>
</feature>
<evidence type="ECO:0000256" key="8">
    <source>
        <dbReference type="PIRNR" id="PIRNR017529"/>
    </source>
</evidence>
<keyword evidence="10" id="KW-1185">Reference proteome</keyword>
<protein>
    <recommendedName>
        <fullName evidence="8">Aquaporin</fullName>
    </recommendedName>
</protein>
<dbReference type="Proteomes" id="UP001154078">
    <property type="component" value="Chromosome 9"/>
</dbReference>
<dbReference type="OrthoDB" id="1580043at2759"/>
<evidence type="ECO:0000313" key="9">
    <source>
        <dbReference type="EMBL" id="CAH0564826.1"/>
    </source>
</evidence>
<comment type="subcellular location">
    <subcellularLocation>
        <location evidence="1">Membrane</location>
        <topology evidence="1">Multi-pass membrane protein</topology>
    </subcellularLocation>
</comment>
<organism evidence="9 10">
    <name type="scientific">Brassicogethes aeneus</name>
    <name type="common">Rape pollen beetle</name>
    <name type="synonym">Meligethes aeneus</name>
    <dbReference type="NCBI Taxonomy" id="1431903"/>
    <lineage>
        <taxon>Eukaryota</taxon>
        <taxon>Metazoa</taxon>
        <taxon>Ecdysozoa</taxon>
        <taxon>Arthropoda</taxon>
        <taxon>Hexapoda</taxon>
        <taxon>Insecta</taxon>
        <taxon>Pterygota</taxon>
        <taxon>Neoptera</taxon>
        <taxon>Endopterygota</taxon>
        <taxon>Coleoptera</taxon>
        <taxon>Polyphaga</taxon>
        <taxon>Cucujiformia</taxon>
        <taxon>Nitidulidae</taxon>
        <taxon>Meligethinae</taxon>
        <taxon>Brassicogethes</taxon>
    </lineage>
</organism>
<evidence type="ECO:0000256" key="3">
    <source>
        <dbReference type="ARBA" id="ARBA00022448"/>
    </source>
</evidence>
<sequence>MSVSLPRKIWRVFKSMGVVGWSKKKNLLGANPMFISSAFILLTLALASLLRKTVHKTLSDNLIKVLLLEFLATLELCAACFELIIVADNWGIEAYALSLFLLTIYWSSCWGNASACPYIPMEELVEGSKNLSTVGLIVLSQILGGLVTFRYVQLFWAMELVETHRGKAFEDCAADLHVDMITGALIEGVGTALCRITSRTLSDTNAKFVGVLDAFFSTMMVVIAFNYSGGYFNPALATSLKLGCEGNDFIEHMVVYWIGASLGSILSVFVFKNQLLQKYFKDMPSKIE</sequence>
<reference evidence="9" key="1">
    <citation type="submission" date="2021-12" db="EMBL/GenBank/DDBJ databases">
        <authorList>
            <person name="King R."/>
        </authorList>
    </citation>
    <scope>NUCLEOTIDE SEQUENCE</scope>
</reference>
<feature type="transmembrane region" description="Helical" evidence="8">
    <location>
        <begin position="134"/>
        <end position="156"/>
    </location>
</feature>
<dbReference type="GO" id="GO:0015267">
    <property type="term" value="F:channel activity"/>
    <property type="evidence" value="ECO:0007669"/>
    <property type="project" value="TreeGrafter"/>
</dbReference>
<proteinExistence type="inferred from homology"/>
<evidence type="ECO:0000256" key="5">
    <source>
        <dbReference type="ARBA" id="ARBA00022737"/>
    </source>
</evidence>
<dbReference type="Gene3D" id="1.20.1080.10">
    <property type="entry name" value="Glycerol uptake facilitator protein"/>
    <property type="match status" value="1"/>
</dbReference>
<dbReference type="EMBL" id="OV121140">
    <property type="protein sequence ID" value="CAH0564826.1"/>
    <property type="molecule type" value="Genomic_DNA"/>
</dbReference>
<comment type="similarity">
    <text evidence="2">Belongs to the MIP/aquaporin (TC 1.A.8) family. AQP11/AQP12 subfamily.</text>
</comment>
<keyword evidence="3" id="KW-0813">Transport</keyword>
<dbReference type="InterPro" id="IPR016697">
    <property type="entry name" value="Aquaporin_11/12"/>
</dbReference>
<keyword evidence="7 8" id="KW-0472">Membrane</keyword>
<dbReference type="PANTHER" id="PTHR21191">
    <property type="entry name" value="AQUAPORIN"/>
    <property type="match status" value="1"/>
</dbReference>
<gene>
    <name evidence="9" type="ORF">MELIAE_LOCUS13280</name>
</gene>
<feature type="transmembrane region" description="Helical" evidence="8">
    <location>
        <begin position="92"/>
        <end position="113"/>
    </location>
</feature>
<dbReference type="InterPro" id="IPR051883">
    <property type="entry name" value="AQP11/12_channel"/>
</dbReference>
<feature type="transmembrane region" description="Helical" evidence="8">
    <location>
        <begin position="208"/>
        <end position="229"/>
    </location>
</feature>
<evidence type="ECO:0000256" key="1">
    <source>
        <dbReference type="ARBA" id="ARBA00004141"/>
    </source>
</evidence>
<dbReference type="GO" id="GO:0005737">
    <property type="term" value="C:cytoplasm"/>
    <property type="evidence" value="ECO:0007669"/>
    <property type="project" value="TreeGrafter"/>
</dbReference>
<keyword evidence="4 8" id="KW-0812">Transmembrane</keyword>
<accession>A0A9P0BMX2</accession>
<feature type="transmembrane region" description="Helical" evidence="8">
    <location>
        <begin position="62"/>
        <end position="86"/>
    </location>
</feature>
<evidence type="ECO:0000256" key="6">
    <source>
        <dbReference type="ARBA" id="ARBA00022989"/>
    </source>
</evidence>
<dbReference type="FunFam" id="1.20.1080.10:FF:000018">
    <property type="entry name" value="Aquaporin"/>
    <property type="match status" value="1"/>
</dbReference>
<dbReference type="GO" id="GO:0016020">
    <property type="term" value="C:membrane"/>
    <property type="evidence" value="ECO:0007669"/>
    <property type="project" value="UniProtKB-SubCell"/>
</dbReference>
<dbReference type="PANTHER" id="PTHR21191:SF16">
    <property type="entry name" value="AQUAPORIN"/>
    <property type="match status" value="1"/>
</dbReference>
<name>A0A9P0BMX2_BRAAE</name>
<evidence type="ECO:0000256" key="4">
    <source>
        <dbReference type="ARBA" id="ARBA00022692"/>
    </source>
</evidence>
<keyword evidence="6 8" id="KW-1133">Transmembrane helix</keyword>
<dbReference type="AlphaFoldDB" id="A0A9P0BMX2"/>
<dbReference type="InterPro" id="IPR023271">
    <property type="entry name" value="Aquaporin-like"/>
</dbReference>
<dbReference type="SUPFAM" id="SSF81338">
    <property type="entry name" value="Aquaporin-like"/>
    <property type="match status" value="1"/>
</dbReference>